<dbReference type="AlphaFoldDB" id="C8TFN5"/>
<feature type="compositionally biased region" description="Basic residues" evidence="1">
    <location>
        <begin position="1"/>
        <end position="10"/>
    </location>
</feature>
<dbReference type="EMBL" id="AP009093">
    <property type="protein sequence ID" value="BAI39957.1"/>
    <property type="molecule type" value="Genomic_DNA"/>
</dbReference>
<feature type="compositionally biased region" description="Basic residues" evidence="1">
    <location>
        <begin position="20"/>
        <end position="38"/>
    </location>
</feature>
<feature type="compositionally biased region" description="Low complexity" evidence="1">
    <location>
        <begin position="58"/>
        <end position="68"/>
    </location>
</feature>
<organism evidence="2">
    <name type="scientific">Oryza sativa subsp. indica</name>
    <name type="common">Rice</name>
    <dbReference type="NCBI Taxonomy" id="39946"/>
    <lineage>
        <taxon>Eukaryota</taxon>
        <taxon>Viridiplantae</taxon>
        <taxon>Streptophyta</taxon>
        <taxon>Embryophyta</taxon>
        <taxon>Tracheophyta</taxon>
        <taxon>Spermatophyta</taxon>
        <taxon>Magnoliopsida</taxon>
        <taxon>Liliopsida</taxon>
        <taxon>Poales</taxon>
        <taxon>Poaceae</taxon>
        <taxon>BOP clade</taxon>
        <taxon>Oryzoideae</taxon>
        <taxon>Oryzeae</taxon>
        <taxon>Oryzinae</taxon>
        <taxon>Oryza</taxon>
        <taxon>Oryza sativa</taxon>
    </lineage>
</organism>
<gene>
    <name evidence="2" type="primary">K0413C07.22</name>
</gene>
<proteinExistence type="predicted"/>
<evidence type="ECO:0000256" key="1">
    <source>
        <dbReference type="SAM" id="MobiDB-lite"/>
    </source>
</evidence>
<name>C8TFN5_ORYSI</name>
<sequence length="118" mass="12342">MVDRVHRRAHQSAPWAPRVNRTRGHRRLTAGPHAARRSGGRERGREGGKRRRSTAHPGATTATEEAAGVEGGGGAARVDGVSGVLAVGDGNRGVDEVGEDVVKPEETTLRRGTVPAIG</sequence>
<feature type="region of interest" description="Disordered" evidence="1">
    <location>
        <begin position="1"/>
        <end position="78"/>
    </location>
</feature>
<evidence type="ECO:0000313" key="2">
    <source>
        <dbReference type="EMBL" id="BAI39957.1"/>
    </source>
</evidence>
<accession>C8TFN5</accession>
<reference evidence="2" key="1">
    <citation type="journal article" date="2009" name="Plant J.">
        <title>Comparative analysis of complete orthologous centromeres from two subspecies of rice reveals rapid variation of centromere organization and structure.</title>
        <authorList>
            <person name="Wu J."/>
            <person name="Fujisawa M."/>
            <person name="Tian Z."/>
            <person name="Yamagata H."/>
            <person name="Kamiya K."/>
            <person name="Shibata M."/>
            <person name="Hosokawa S."/>
            <person name="Ito Y."/>
            <person name="Hamada M."/>
            <person name="Katagiri S."/>
            <person name="Kurita K."/>
            <person name="Yamamoto M."/>
            <person name="Kikuta A."/>
            <person name="Machita K."/>
            <person name="Karasawa W."/>
            <person name="Kanamori H."/>
            <person name="Namiki N."/>
            <person name="Mizuno H."/>
            <person name="Ma J."/>
            <person name="Sasaki T."/>
            <person name="Matsumoto T."/>
        </authorList>
    </citation>
    <scope>NUCLEOTIDE SEQUENCE</scope>
</reference>
<protein>
    <submittedName>
        <fullName evidence="2">Pr1-like protein</fullName>
    </submittedName>
</protein>